<protein>
    <submittedName>
        <fullName evidence="1">PAS/PAC sensor protein</fullName>
    </submittedName>
</protein>
<dbReference type="AlphaFoldDB" id="T0ZEP5"/>
<evidence type="ECO:0000313" key="1">
    <source>
        <dbReference type="EMBL" id="EQD46616.1"/>
    </source>
</evidence>
<sequence length="126" mass="14831">MENPESWRMVQQEVLQEIAMSIGISLNLEQMLKSTLPVFMRRLGCTLASVVTRCGEEDPIQLMTLPRNTRHELQMEFLYRLMSQYDRRNKGIKSIFHTSMDKYHCYLWPLPEIGFLLLARNISLPL</sequence>
<gene>
    <name evidence="1" type="ORF">B1A_14554</name>
</gene>
<proteinExistence type="predicted"/>
<organism evidence="1">
    <name type="scientific">mine drainage metagenome</name>
    <dbReference type="NCBI Taxonomy" id="410659"/>
    <lineage>
        <taxon>unclassified sequences</taxon>
        <taxon>metagenomes</taxon>
        <taxon>ecological metagenomes</taxon>
    </lineage>
</organism>
<feature type="non-terminal residue" evidence="1">
    <location>
        <position position="126"/>
    </location>
</feature>
<dbReference type="EMBL" id="AUZX01010686">
    <property type="protein sequence ID" value="EQD46616.1"/>
    <property type="molecule type" value="Genomic_DNA"/>
</dbReference>
<name>T0ZEP5_9ZZZZ</name>
<reference evidence="1" key="1">
    <citation type="submission" date="2013-08" db="EMBL/GenBank/DDBJ databases">
        <authorList>
            <person name="Mendez C."/>
            <person name="Richter M."/>
            <person name="Ferrer M."/>
            <person name="Sanchez J."/>
        </authorList>
    </citation>
    <scope>NUCLEOTIDE SEQUENCE</scope>
</reference>
<reference evidence="1" key="2">
    <citation type="journal article" date="2014" name="ISME J.">
        <title>Microbial stratification in low pH oxic and suboxic macroscopic growths along an acid mine drainage.</title>
        <authorList>
            <person name="Mendez-Garcia C."/>
            <person name="Mesa V."/>
            <person name="Sprenger R.R."/>
            <person name="Richter M."/>
            <person name="Diez M.S."/>
            <person name="Solano J."/>
            <person name="Bargiela R."/>
            <person name="Golyshina O.V."/>
            <person name="Manteca A."/>
            <person name="Ramos J.L."/>
            <person name="Gallego J.R."/>
            <person name="Llorente I."/>
            <person name="Martins Dos Santos V.A."/>
            <person name="Jensen O.N."/>
            <person name="Pelaez A.I."/>
            <person name="Sanchez J."/>
            <person name="Ferrer M."/>
        </authorList>
    </citation>
    <scope>NUCLEOTIDE SEQUENCE</scope>
</reference>
<comment type="caution">
    <text evidence="1">The sequence shown here is derived from an EMBL/GenBank/DDBJ whole genome shotgun (WGS) entry which is preliminary data.</text>
</comment>
<accession>T0ZEP5</accession>